<keyword evidence="2" id="KW-0812">Transmembrane</keyword>
<dbReference type="AlphaFoldDB" id="A0A165YEQ8"/>
<evidence type="ECO:0000256" key="1">
    <source>
        <dbReference type="SAM" id="MobiDB-lite"/>
    </source>
</evidence>
<evidence type="ECO:0000256" key="2">
    <source>
        <dbReference type="SAM" id="Phobius"/>
    </source>
</evidence>
<accession>A0A165YEQ8</accession>
<sequence length="633" mass="70847">MSKLTSRPDGNSYQERLCRHRAREDLAKRWLQYLVEGLHILLVSSIMLFMAGLLYQLRNLGKSFEKSAPRLLLIWQLGMALSSPILITVTAATMHALFYEASPFVGPFSKLVIRLAESGQASSALRPLIAGIITKAWLALLRLERQEKLRKACGRLMATDMSARVRQTISDRFYQFTKSTEHSSRTSIPDDILTIFAGQRSLISDFPTRVSIASLRPNNGDLRLYSSLPAEQCIAGVLCSYDWRVSGSPVLGERKDAFNLAQDHCYALLSQGKEAELMRILSSVDGASLARSFLQAHDNMLMNTRWELFHFFFRQRLLSVSNAPDNSDLLSLASLPFEQAIANVLCSHDRATLHGDREEIFSLAEDYCYGLLLSGRVSDLLRIISVVDRVSILRSYFRCRHAGYREIVEFVAGHCDHHDIRKLNEFMMNTHYPTVMPTPVSDFLVGLRPAVSINCDLSHFLRYLSAYRQTKTWMPASTVAVTWLKAYSVSKVSDRPAVRRFLQCCIQTDLRDNWNKLCETSNETRDRARSLLEELDNLSRETGADPDACSDSPQDRALLSIAQASATLDPGHIDDLPGPSRARPLASDCHERTALIVATSESAAIRLPDAPSSSATSDSAFEASSRLENAQTD</sequence>
<name>A0A165YEQ8_9AGAM</name>
<dbReference type="Proteomes" id="UP000076798">
    <property type="component" value="Unassembled WGS sequence"/>
</dbReference>
<keyword evidence="5" id="KW-1185">Reference proteome</keyword>
<feature type="region of interest" description="Disordered" evidence="1">
    <location>
        <begin position="601"/>
        <end position="633"/>
    </location>
</feature>
<evidence type="ECO:0000313" key="4">
    <source>
        <dbReference type="EMBL" id="KZT33166.1"/>
    </source>
</evidence>
<dbReference type="Pfam" id="PF20153">
    <property type="entry name" value="DUF6535"/>
    <property type="match status" value="1"/>
</dbReference>
<feature type="compositionally biased region" description="Low complexity" evidence="1">
    <location>
        <begin position="610"/>
        <end position="624"/>
    </location>
</feature>
<reference evidence="4 5" key="1">
    <citation type="journal article" date="2016" name="Mol. Biol. Evol.">
        <title>Comparative Genomics of Early-Diverging Mushroom-Forming Fungi Provides Insights into the Origins of Lignocellulose Decay Capabilities.</title>
        <authorList>
            <person name="Nagy L.G."/>
            <person name="Riley R."/>
            <person name="Tritt A."/>
            <person name="Adam C."/>
            <person name="Daum C."/>
            <person name="Floudas D."/>
            <person name="Sun H."/>
            <person name="Yadav J.S."/>
            <person name="Pangilinan J."/>
            <person name="Larsson K.H."/>
            <person name="Matsuura K."/>
            <person name="Barry K."/>
            <person name="Labutti K."/>
            <person name="Kuo R."/>
            <person name="Ohm R.A."/>
            <person name="Bhattacharya S.S."/>
            <person name="Shirouzu T."/>
            <person name="Yoshinaga Y."/>
            <person name="Martin F.M."/>
            <person name="Grigoriev I.V."/>
            <person name="Hibbett D.S."/>
        </authorList>
    </citation>
    <scope>NUCLEOTIDE SEQUENCE [LARGE SCALE GENOMIC DNA]</scope>
    <source>
        <strain evidence="4 5">HHB10207 ss-3</strain>
    </source>
</reference>
<dbReference type="EMBL" id="KV428261">
    <property type="protein sequence ID" value="KZT33166.1"/>
    <property type="molecule type" value="Genomic_DNA"/>
</dbReference>
<feature type="transmembrane region" description="Helical" evidence="2">
    <location>
        <begin position="77"/>
        <end position="99"/>
    </location>
</feature>
<feature type="transmembrane region" description="Helical" evidence="2">
    <location>
        <begin position="38"/>
        <end position="57"/>
    </location>
</feature>
<keyword evidence="2" id="KW-0472">Membrane</keyword>
<evidence type="ECO:0000313" key="5">
    <source>
        <dbReference type="Proteomes" id="UP000076798"/>
    </source>
</evidence>
<keyword evidence="2" id="KW-1133">Transmembrane helix</keyword>
<evidence type="ECO:0000259" key="3">
    <source>
        <dbReference type="Pfam" id="PF20153"/>
    </source>
</evidence>
<protein>
    <recommendedName>
        <fullName evidence="3">DUF6535 domain-containing protein</fullName>
    </recommendedName>
</protein>
<proteinExistence type="predicted"/>
<gene>
    <name evidence="4" type="ORF">SISSUDRAFT_1066356</name>
</gene>
<feature type="domain" description="DUF6535" evidence="3">
    <location>
        <begin position="4"/>
        <end position="58"/>
    </location>
</feature>
<organism evidence="4 5">
    <name type="scientific">Sistotremastrum suecicum HHB10207 ss-3</name>
    <dbReference type="NCBI Taxonomy" id="1314776"/>
    <lineage>
        <taxon>Eukaryota</taxon>
        <taxon>Fungi</taxon>
        <taxon>Dikarya</taxon>
        <taxon>Basidiomycota</taxon>
        <taxon>Agaricomycotina</taxon>
        <taxon>Agaricomycetes</taxon>
        <taxon>Sistotremastrales</taxon>
        <taxon>Sistotremastraceae</taxon>
        <taxon>Sistotremastrum</taxon>
    </lineage>
</organism>
<dbReference type="InterPro" id="IPR045338">
    <property type="entry name" value="DUF6535"/>
</dbReference>